<dbReference type="PANTHER" id="PTHR34464:SF5">
    <property type="match status" value="1"/>
</dbReference>
<accession>A0AAV1CVZ7</accession>
<gene>
    <name evidence="2" type="ORF">OLC1_LOCUS9576</name>
</gene>
<evidence type="ECO:0000256" key="1">
    <source>
        <dbReference type="SAM" id="MobiDB-lite"/>
    </source>
</evidence>
<dbReference type="EMBL" id="OX459120">
    <property type="protein sequence ID" value="CAI9099590.1"/>
    <property type="molecule type" value="Genomic_DNA"/>
</dbReference>
<feature type="region of interest" description="Disordered" evidence="1">
    <location>
        <begin position="20"/>
        <end position="45"/>
    </location>
</feature>
<protein>
    <submittedName>
        <fullName evidence="2">OLC1v1036438C1</fullName>
    </submittedName>
</protein>
<reference evidence="2" key="1">
    <citation type="submission" date="2023-03" db="EMBL/GenBank/DDBJ databases">
        <authorList>
            <person name="Julca I."/>
        </authorList>
    </citation>
    <scope>NUCLEOTIDE SEQUENCE</scope>
</reference>
<keyword evidence="3" id="KW-1185">Reference proteome</keyword>
<dbReference type="AlphaFoldDB" id="A0AAV1CVZ7"/>
<sequence>MTFTCLRKLWNSWSWRSKQQKEELENPNGDPLNPNSLLDSDTLTKSMDSSYYRRVKKQKQKSLEEKKLEKEHDVVVVPADGFSGSESESDDSDWSIGWLEPHSSITESDDSFAVLVPCYGHRSEGDKYSKGKHLPEKYSKGIADDLYGDEQSKKNVEQWFSSLKILSQSAIF</sequence>
<organism evidence="2 3">
    <name type="scientific">Oldenlandia corymbosa var. corymbosa</name>
    <dbReference type="NCBI Taxonomy" id="529605"/>
    <lineage>
        <taxon>Eukaryota</taxon>
        <taxon>Viridiplantae</taxon>
        <taxon>Streptophyta</taxon>
        <taxon>Embryophyta</taxon>
        <taxon>Tracheophyta</taxon>
        <taxon>Spermatophyta</taxon>
        <taxon>Magnoliopsida</taxon>
        <taxon>eudicotyledons</taxon>
        <taxon>Gunneridae</taxon>
        <taxon>Pentapetalae</taxon>
        <taxon>asterids</taxon>
        <taxon>lamiids</taxon>
        <taxon>Gentianales</taxon>
        <taxon>Rubiaceae</taxon>
        <taxon>Rubioideae</taxon>
        <taxon>Spermacoceae</taxon>
        <taxon>Hedyotis-Oldenlandia complex</taxon>
        <taxon>Oldenlandia</taxon>
    </lineage>
</organism>
<proteinExistence type="predicted"/>
<name>A0AAV1CVZ7_OLDCO</name>
<dbReference type="PANTHER" id="PTHR34464">
    <property type="entry name" value="OS09G0376300 PROTEIN"/>
    <property type="match status" value="1"/>
</dbReference>
<evidence type="ECO:0000313" key="3">
    <source>
        <dbReference type="Proteomes" id="UP001161247"/>
    </source>
</evidence>
<feature type="compositionally biased region" description="Polar residues" evidence="1">
    <location>
        <begin position="33"/>
        <end position="45"/>
    </location>
</feature>
<dbReference type="Proteomes" id="UP001161247">
    <property type="component" value="Chromosome 3"/>
</dbReference>
<evidence type="ECO:0000313" key="2">
    <source>
        <dbReference type="EMBL" id="CAI9099590.1"/>
    </source>
</evidence>